<evidence type="ECO:0000256" key="3">
    <source>
        <dbReference type="HAMAP-Rule" id="MF_00170"/>
    </source>
</evidence>
<comment type="function">
    <text evidence="3">Catalyzes the reversible conversion of ribose-5-phosphate to ribulose 5-phosphate.</text>
</comment>
<proteinExistence type="inferred from homology"/>
<evidence type="ECO:0000256" key="1">
    <source>
        <dbReference type="ARBA" id="ARBA00001713"/>
    </source>
</evidence>
<comment type="catalytic activity">
    <reaction evidence="1 3">
        <text>aldehydo-D-ribose 5-phosphate = D-ribulose 5-phosphate</text>
        <dbReference type="Rhea" id="RHEA:14657"/>
        <dbReference type="ChEBI" id="CHEBI:58121"/>
        <dbReference type="ChEBI" id="CHEBI:58273"/>
        <dbReference type="EC" id="5.3.1.6"/>
    </reaction>
</comment>
<dbReference type="GO" id="GO:0005829">
    <property type="term" value="C:cytosol"/>
    <property type="evidence" value="ECO:0007669"/>
    <property type="project" value="TreeGrafter"/>
</dbReference>
<feature type="binding site" evidence="3">
    <location>
        <begin position="84"/>
        <end position="87"/>
    </location>
    <ligand>
        <name>substrate</name>
    </ligand>
</feature>
<dbReference type="Proteomes" id="UP000594836">
    <property type="component" value="Plasmid unnamed1"/>
</dbReference>
<dbReference type="Gene3D" id="3.30.70.260">
    <property type="match status" value="1"/>
</dbReference>
<comment type="subunit">
    <text evidence="3">Homodimer.</text>
</comment>
<dbReference type="NCBIfam" id="TIGR00021">
    <property type="entry name" value="rpiA"/>
    <property type="match status" value="1"/>
</dbReference>
<comment type="similarity">
    <text evidence="3">Belongs to the ribose 5-phosphate isomerase family.</text>
</comment>
<keyword evidence="4" id="KW-0614">Plasmid</keyword>
<evidence type="ECO:0000313" key="5">
    <source>
        <dbReference type="Proteomes" id="UP000594836"/>
    </source>
</evidence>
<feature type="active site" description="Proton acceptor" evidence="3">
    <location>
        <position position="106"/>
    </location>
</feature>
<keyword evidence="2 3" id="KW-0413">Isomerase</keyword>
<protein>
    <recommendedName>
        <fullName evidence="3">Ribose-5-phosphate isomerase A</fullName>
        <ecNumber evidence="3">5.3.1.6</ecNumber>
    </recommendedName>
    <alternativeName>
        <fullName evidence="3">Phosphoriboisomerase A</fullName>
        <shortName evidence="3">PRI</shortName>
    </alternativeName>
</protein>
<geneLocation type="plasmid" evidence="4 5">
    <name>unnamed1</name>
</geneLocation>
<dbReference type="InterPro" id="IPR037171">
    <property type="entry name" value="NagB/RpiA_transferase-like"/>
</dbReference>
<dbReference type="PANTHER" id="PTHR11934">
    <property type="entry name" value="RIBOSE-5-PHOSPHATE ISOMERASE"/>
    <property type="match status" value="1"/>
</dbReference>
<dbReference type="RefSeq" id="WP_066782098.1">
    <property type="nucleotide sequence ID" value="NZ_CP065714.1"/>
</dbReference>
<dbReference type="CDD" id="cd01398">
    <property type="entry name" value="RPI_A"/>
    <property type="match status" value="1"/>
</dbReference>
<feature type="binding site" evidence="3">
    <location>
        <begin position="29"/>
        <end position="32"/>
    </location>
    <ligand>
        <name>substrate</name>
    </ligand>
</feature>
<feature type="binding site" evidence="3">
    <location>
        <position position="124"/>
    </location>
    <ligand>
        <name>substrate</name>
    </ligand>
</feature>
<dbReference type="GO" id="GO:0004751">
    <property type="term" value="F:ribose-5-phosphate isomerase activity"/>
    <property type="evidence" value="ECO:0007669"/>
    <property type="project" value="UniProtKB-UniRule"/>
</dbReference>
<dbReference type="PANTHER" id="PTHR11934:SF0">
    <property type="entry name" value="RIBOSE-5-PHOSPHATE ISOMERASE"/>
    <property type="match status" value="1"/>
</dbReference>
<gene>
    <name evidence="3 4" type="primary">rpiA</name>
    <name evidence="4" type="ORF">I6G38_20115</name>
</gene>
<dbReference type="NCBIfam" id="NF001924">
    <property type="entry name" value="PRK00702.1"/>
    <property type="match status" value="1"/>
</dbReference>
<dbReference type="EC" id="5.3.1.6" evidence="3"/>
<feature type="binding site" evidence="3">
    <location>
        <begin position="97"/>
        <end position="100"/>
    </location>
    <ligand>
        <name>substrate</name>
    </ligand>
</feature>
<dbReference type="GO" id="GO:0006014">
    <property type="term" value="P:D-ribose metabolic process"/>
    <property type="evidence" value="ECO:0007669"/>
    <property type="project" value="TreeGrafter"/>
</dbReference>
<dbReference type="FunFam" id="3.40.50.1360:FF:000001">
    <property type="entry name" value="Ribose-5-phosphate isomerase A"/>
    <property type="match status" value="1"/>
</dbReference>
<reference evidence="4 5" key="1">
    <citation type="submission" date="2020-12" db="EMBL/GenBank/DDBJ databases">
        <title>FDA dAtabase for Regulatory Grade micrObial Sequences (FDA-ARGOS): Supporting development and validation of Infectious Disease Dx tests.</title>
        <authorList>
            <person name="Sproer C."/>
            <person name="Gronow S."/>
            <person name="Severitt S."/>
            <person name="Schroder I."/>
            <person name="Tallon L."/>
            <person name="Sadzewicz L."/>
            <person name="Zhao X."/>
            <person name="Boylan J."/>
            <person name="Ott S."/>
            <person name="Bowen H."/>
            <person name="Vavikolanu K."/>
            <person name="Mehta A."/>
            <person name="Aluvathingal J."/>
            <person name="Nadendla S."/>
            <person name="Lowell S."/>
            <person name="Myers T."/>
            <person name="Yan Y."/>
            <person name="Sichtig H."/>
        </authorList>
    </citation>
    <scope>NUCLEOTIDE SEQUENCE [LARGE SCALE GENOMIC DNA]</scope>
    <source>
        <strain evidence="4 5">FDAARGOS_881</strain>
        <plasmid evidence="4 5">unnamed1</plasmid>
    </source>
</reference>
<sequence>MSDLEAEKALAAKRAVDEIQDGMLVGLGTGSTANYVLKYLGKRVAAGLRITAVPTSRMTEALARELAVPLVAFGGLSSVDLTIDGADEIDQNLQAIKGGGGALLREKVIAAASARVIAVVDSSKVVRRLGRFPLPVEVFPFAAEFVGARLADLGVPVSLRLQNDDPLLTDQGNHILDVAFGVITDPQQTALAIAAIPGVAAHGLFLSEIDTIIVGRDGAVDVRHADRS</sequence>
<dbReference type="EMBL" id="CP065714">
    <property type="protein sequence ID" value="QPT11212.1"/>
    <property type="molecule type" value="Genomic_DNA"/>
</dbReference>
<dbReference type="AlphaFoldDB" id="A0A7T3AEQ7"/>
<dbReference type="Gene3D" id="3.40.50.1360">
    <property type="match status" value="1"/>
</dbReference>
<dbReference type="InterPro" id="IPR020672">
    <property type="entry name" value="Ribose5P_isomerase_typA_subgr"/>
</dbReference>
<evidence type="ECO:0000256" key="2">
    <source>
        <dbReference type="ARBA" id="ARBA00023235"/>
    </source>
</evidence>
<dbReference type="Pfam" id="PF06026">
    <property type="entry name" value="Rib_5-P_isom_A"/>
    <property type="match status" value="1"/>
</dbReference>
<dbReference type="InterPro" id="IPR004788">
    <property type="entry name" value="Ribose5P_isomerase_type_A"/>
</dbReference>
<accession>A0A7T3AEQ7</accession>
<dbReference type="SUPFAM" id="SSF75445">
    <property type="entry name" value="D-ribose-5-phosphate isomerase (RpiA), lid domain"/>
    <property type="match status" value="1"/>
</dbReference>
<dbReference type="UniPathway" id="UPA00115">
    <property type="reaction ID" value="UER00412"/>
</dbReference>
<dbReference type="GO" id="GO:0009052">
    <property type="term" value="P:pentose-phosphate shunt, non-oxidative branch"/>
    <property type="evidence" value="ECO:0007669"/>
    <property type="project" value="UniProtKB-UniRule"/>
</dbReference>
<dbReference type="SUPFAM" id="SSF100950">
    <property type="entry name" value="NagB/RpiA/CoA transferase-like"/>
    <property type="match status" value="1"/>
</dbReference>
<dbReference type="HAMAP" id="MF_00170">
    <property type="entry name" value="Rib_5P_isom_A"/>
    <property type="match status" value="1"/>
</dbReference>
<evidence type="ECO:0000313" key="4">
    <source>
        <dbReference type="EMBL" id="QPT11212.1"/>
    </source>
</evidence>
<name>A0A7T3AEQ7_SPHPI</name>
<comment type="pathway">
    <text evidence="3">Carbohydrate degradation; pentose phosphate pathway; D-ribose 5-phosphate from D-ribulose 5-phosphate (non-oxidative stage): step 1/1.</text>
</comment>
<organism evidence="4 5">
    <name type="scientific">Sphingomonas paucimobilis</name>
    <name type="common">Pseudomonas paucimobilis</name>
    <dbReference type="NCBI Taxonomy" id="13689"/>
    <lineage>
        <taxon>Bacteria</taxon>
        <taxon>Pseudomonadati</taxon>
        <taxon>Pseudomonadota</taxon>
        <taxon>Alphaproteobacteria</taxon>
        <taxon>Sphingomonadales</taxon>
        <taxon>Sphingomonadaceae</taxon>
        <taxon>Sphingomonas</taxon>
    </lineage>
</organism>
<dbReference type="SMART" id="SM01134">
    <property type="entry name" value="DeoRC"/>
    <property type="match status" value="1"/>
</dbReference>